<feature type="region of interest" description="Disordered" evidence="2">
    <location>
        <begin position="1022"/>
        <end position="1073"/>
    </location>
</feature>
<feature type="region of interest" description="Disordered" evidence="2">
    <location>
        <begin position="633"/>
        <end position="668"/>
    </location>
</feature>
<feature type="coiled-coil region" evidence="1">
    <location>
        <begin position="729"/>
        <end position="783"/>
    </location>
</feature>
<name>Q23E97_TETTS</name>
<dbReference type="KEGG" id="tet:TTHERM_00717820"/>
<keyword evidence="1" id="KW-0175">Coiled coil</keyword>
<feature type="compositionally biased region" description="Low complexity" evidence="2">
    <location>
        <begin position="1169"/>
        <end position="1188"/>
    </location>
</feature>
<dbReference type="eggNOG" id="ENOG502SYTT">
    <property type="taxonomic scope" value="Eukaryota"/>
</dbReference>
<feature type="compositionally biased region" description="Acidic residues" evidence="2">
    <location>
        <begin position="648"/>
        <end position="658"/>
    </location>
</feature>
<dbReference type="InParanoid" id="Q23E97"/>
<sequence length="1205" mass="140423">MTIHSGFATRQQETNYNKCVEALVVVLFKRVIKVYTKEECDEEQFKQYLIKILSCMHELEANKYAPPKYSKRSDYLCQILQIDYKSSFKLCLQDSLQPKSSNLNTIANQIKRNYYRIYNCQKTLNKAATVANDKDPQSQANGIYQDANQVTTLRSGNNSFVVCNQNSRQLKQHCKRGNSSNCQNKDRFAEKARPKSSLTQSHLLKNQECKGMKINIKHKENCQEKDKKYQDYLEKYNEDYFKNLEQSSLEKSLQIQNSSYTINKEQQQITYEQQESNNEDTLTQIGCQNPIEMDYSDDSVNMRGISKEDCTLQDEEWLIKNIEEIQNGQQISFQSPFSFSPEKQYFKQKSFDQSNKQEQELNEAKQSRRYTKSKSALAYSLGISKQINEIENQSNINKQSLSQQEEILNVTNTNLQKSDLNAKMSTTTTDENQSFAQQKISKLKSTKNSEENFGQGTAYFKEQNELIISSSKLNQNKNNLQTNENESKSQSSQKTNREQRSSLDERSKIENDGDQIDQKNNLDNQNKPPLGILNVVIPGKKITIQEISEQFIKSSSPQFCQNQIDAIKQQLNMQTTYLQIQQQQLDKKMQQQQQELQKQLQSNQINQQKLIKAEQNNIQIGGLQETGKQNQYIQDTQDESQTQNQIEEIQEEQEEEEESVFKGSPQKKKNKIQQIQLRQLRKERQIQNSKYNDIQKNQNIAADDNNELEYKFEDISANNLTLKQKNAASNNFQQTLKQEIQQENNLKKEEQLQNKNIIQQETININNDQKNQLHDDIAKAQNKQIKRRVKILPSQSNHNESKQDDSQQKIFQDISNIHQNKLLNEQEYCKVIQRCKTELQHERLPINNQQDANNVQKVHKTIDYENDKKINDSKIPTRFCNQIGKQSVKECQEIIDRKNSIEPTIPSIEYQNLRITSNGSVQRNQSAQSKSRHTQQINISLSPTFHHQPKDSNENNNTSFQQKAQFKISKRRELSQSFRDQYGESIKELSTEIYINSVNSKKNEYLTPFWGEENKQIIKQTFPKQDVQNKQTNQMKQSSMYSNPIKETIQNNESQQGKKQMQENDNSKGNNQIAYSFYPNQYENSQTIDQTNKDITLSNILNGPYNPQHLSQLQKLPKEKKDSTKSPKTKVRSYTSHSFTQNNNFKQSNENSNALIFTQMPAKVYYQPSNSNSPISTISATSNSTNNKKLNFKNKQLEKDSYFRF</sequence>
<feature type="compositionally biased region" description="Polar residues" evidence="2">
    <location>
        <begin position="1022"/>
        <end position="1042"/>
    </location>
</feature>
<proteinExistence type="predicted"/>
<feature type="region of interest" description="Disordered" evidence="2">
    <location>
        <begin position="1168"/>
        <end position="1188"/>
    </location>
</feature>
<reference evidence="4" key="1">
    <citation type="journal article" date="2006" name="PLoS Biol.">
        <title>Macronuclear genome sequence of the ciliate Tetrahymena thermophila, a model eukaryote.</title>
        <authorList>
            <person name="Eisen J.A."/>
            <person name="Coyne R.S."/>
            <person name="Wu M."/>
            <person name="Wu D."/>
            <person name="Thiagarajan M."/>
            <person name="Wortman J.R."/>
            <person name="Badger J.H."/>
            <person name="Ren Q."/>
            <person name="Amedeo P."/>
            <person name="Jones K.M."/>
            <person name="Tallon L.J."/>
            <person name="Delcher A.L."/>
            <person name="Salzberg S.L."/>
            <person name="Silva J.C."/>
            <person name="Haas B.J."/>
            <person name="Majoros W.H."/>
            <person name="Farzad M."/>
            <person name="Carlton J.M."/>
            <person name="Smith R.K. Jr."/>
            <person name="Garg J."/>
            <person name="Pearlman R.E."/>
            <person name="Karrer K.M."/>
            <person name="Sun L."/>
            <person name="Manning G."/>
            <person name="Elde N.C."/>
            <person name="Turkewitz A.P."/>
            <person name="Asai D.J."/>
            <person name="Wilkes D.E."/>
            <person name="Wang Y."/>
            <person name="Cai H."/>
            <person name="Collins K."/>
            <person name="Stewart B.A."/>
            <person name="Lee S.R."/>
            <person name="Wilamowska K."/>
            <person name="Weinberg Z."/>
            <person name="Ruzzo W.L."/>
            <person name="Wloga D."/>
            <person name="Gaertig J."/>
            <person name="Frankel J."/>
            <person name="Tsao C.-C."/>
            <person name="Gorovsky M.A."/>
            <person name="Keeling P.J."/>
            <person name="Waller R.F."/>
            <person name="Patron N.J."/>
            <person name="Cherry J.M."/>
            <person name="Stover N.A."/>
            <person name="Krieger C.J."/>
            <person name="del Toro C."/>
            <person name="Ryder H.F."/>
            <person name="Williamson S.C."/>
            <person name="Barbeau R.A."/>
            <person name="Hamilton E.P."/>
            <person name="Orias E."/>
        </authorList>
    </citation>
    <scope>NUCLEOTIDE SEQUENCE [LARGE SCALE GENOMIC DNA]</scope>
    <source>
        <strain evidence="4">SB210</strain>
    </source>
</reference>
<dbReference type="EMBL" id="GG662649">
    <property type="protein sequence ID" value="EAR94856.2"/>
    <property type="molecule type" value="Genomic_DNA"/>
</dbReference>
<feature type="compositionally biased region" description="Polar residues" evidence="2">
    <location>
        <begin position="633"/>
        <end position="644"/>
    </location>
</feature>
<dbReference type="GeneID" id="7842735"/>
<feature type="region of interest" description="Disordered" evidence="2">
    <location>
        <begin position="475"/>
        <end position="530"/>
    </location>
</feature>
<feature type="compositionally biased region" description="Polar residues" evidence="2">
    <location>
        <begin position="518"/>
        <end position="527"/>
    </location>
</feature>
<gene>
    <name evidence="3" type="ORF">TTHERM_00717820</name>
</gene>
<feature type="compositionally biased region" description="Polar residues" evidence="2">
    <location>
        <begin position="425"/>
        <end position="440"/>
    </location>
</feature>
<feature type="compositionally biased region" description="Basic and acidic residues" evidence="2">
    <location>
        <begin position="495"/>
        <end position="511"/>
    </location>
</feature>
<evidence type="ECO:0000256" key="1">
    <source>
        <dbReference type="SAM" id="Coils"/>
    </source>
</evidence>
<evidence type="ECO:0000313" key="4">
    <source>
        <dbReference type="Proteomes" id="UP000009168"/>
    </source>
</evidence>
<feature type="region of interest" description="Disordered" evidence="2">
    <location>
        <begin position="1114"/>
        <end position="1147"/>
    </location>
</feature>
<protein>
    <submittedName>
        <fullName evidence="3">Uncharacterized protein</fullName>
    </submittedName>
</protein>
<dbReference type="AlphaFoldDB" id="Q23E97"/>
<feature type="compositionally biased region" description="Low complexity" evidence="2">
    <location>
        <begin position="475"/>
        <end position="484"/>
    </location>
</feature>
<keyword evidence="4" id="KW-1185">Reference proteome</keyword>
<feature type="region of interest" description="Disordered" evidence="2">
    <location>
        <begin position="425"/>
        <end position="451"/>
    </location>
</feature>
<feature type="region of interest" description="Disordered" evidence="2">
    <location>
        <begin position="943"/>
        <end position="973"/>
    </location>
</feature>
<feature type="compositionally biased region" description="Basic and acidic residues" evidence="2">
    <location>
        <begin position="355"/>
        <end position="366"/>
    </location>
</feature>
<feature type="region of interest" description="Disordered" evidence="2">
    <location>
        <begin position="348"/>
        <end position="369"/>
    </location>
</feature>
<evidence type="ECO:0000256" key="2">
    <source>
        <dbReference type="SAM" id="MobiDB-lite"/>
    </source>
</evidence>
<feature type="compositionally biased region" description="Basic and acidic residues" evidence="2">
    <location>
        <begin position="1116"/>
        <end position="1125"/>
    </location>
</feature>
<feature type="compositionally biased region" description="Polar residues" evidence="2">
    <location>
        <begin position="1048"/>
        <end position="1059"/>
    </location>
</feature>
<dbReference type="HOGENOM" id="CLU_246515_0_0_1"/>
<accession>Q23E97</accession>
<organism evidence="3 4">
    <name type="scientific">Tetrahymena thermophila (strain SB210)</name>
    <dbReference type="NCBI Taxonomy" id="312017"/>
    <lineage>
        <taxon>Eukaryota</taxon>
        <taxon>Sar</taxon>
        <taxon>Alveolata</taxon>
        <taxon>Ciliophora</taxon>
        <taxon>Intramacronucleata</taxon>
        <taxon>Oligohymenophorea</taxon>
        <taxon>Hymenostomatida</taxon>
        <taxon>Tetrahymenina</taxon>
        <taxon>Tetrahymenidae</taxon>
        <taxon>Tetrahymena</taxon>
    </lineage>
</organism>
<evidence type="ECO:0000313" key="3">
    <source>
        <dbReference type="EMBL" id="EAR94856.2"/>
    </source>
</evidence>
<dbReference type="RefSeq" id="XP_001015101.2">
    <property type="nucleotide sequence ID" value="XM_001015101.2"/>
</dbReference>
<dbReference type="Proteomes" id="UP000009168">
    <property type="component" value="Unassembled WGS sequence"/>
</dbReference>
<feature type="compositionally biased region" description="Polar residues" evidence="2">
    <location>
        <begin position="954"/>
        <end position="964"/>
    </location>
</feature>